<keyword evidence="3" id="KW-1185">Reference proteome</keyword>
<protein>
    <submittedName>
        <fullName evidence="2">Uncharacterized protein</fullName>
    </submittedName>
</protein>
<evidence type="ECO:0000313" key="3">
    <source>
        <dbReference type="Proteomes" id="UP000787472"/>
    </source>
</evidence>
<dbReference type="Proteomes" id="UP000787472">
    <property type="component" value="Unassembled WGS sequence"/>
</dbReference>
<dbReference type="InterPro" id="IPR036444">
    <property type="entry name" value="PLipase_A2_dom_sf"/>
</dbReference>
<dbReference type="GO" id="GO:0006644">
    <property type="term" value="P:phospholipid metabolic process"/>
    <property type="evidence" value="ECO:0007669"/>
    <property type="project" value="InterPro"/>
</dbReference>
<dbReference type="AlphaFoldDB" id="A0A9E5T1J7"/>
<proteinExistence type="predicted"/>
<comment type="caution">
    <text evidence="2">The sequence shown here is derived from an EMBL/GenBank/DDBJ whole genome shotgun (WGS) entry which is preliminary data.</text>
</comment>
<organism evidence="2 3">
    <name type="scientific">Pseudomaricurvus hydrocarbonicus</name>
    <dbReference type="NCBI Taxonomy" id="1470433"/>
    <lineage>
        <taxon>Bacteria</taxon>
        <taxon>Pseudomonadati</taxon>
        <taxon>Pseudomonadota</taxon>
        <taxon>Gammaproteobacteria</taxon>
        <taxon>Cellvibrionales</taxon>
        <taxon>Cellvibrionaceae</taxon>
        <taxon>Pseudomaricurvus</taxon>
    </lineage>
</organism>
<dbReference type="SUPFAM" id="SSF48619">
    <property type="entry name" value="Phospholipase A2, PLA2"/>
    <property type="match status" value="1"/>
</dbReference>
<feature type="compositionally biased region" description="Low complexity" evidence="1">
    <location>
        <begin position="1"/>
        <end position="12"/>
    </location>
</feature>
<dbReference type="GO" id="GO:0050482">
    <property type="term" value="P:arachidonate secretion"/>
    <property type="evidence" value="ECO:0007669"/>
    <property type="project" value="InterPro"/>
</dbReference>
<evidence type="ECO:0000256" key="1">
    <source>
        <dbReference type="SAM" id="MobiDB-lite"/>
    </source>
</evidence>
<evidence type="ECO:0000313" key="2">
    <source>
        <dbReference type="EMBL" id="NHO67515.1"/>
    </source>
</evidence>
<gene>
    <name evidence="2" type="ORF">G8770_18375</name>
</gene>
<accession>A0A9E5T1J7</accession>
<feature type="region of interest" description="Disordered" evidence="1">
    <location>
        <begin position="1"/>
        <end position="24"/>
    </location>
</feature>
<dbReference type="EMBL" id="JAAONZ010000017">
    <property type="protein sequence ID" value="NHO67515.1"/>
    <property type="molecule type" value="Genomic_DNA"/>
</dbReference>
<dbReference type="GO" id="GO:0004623">
    <property type="term" value="F:phospholipase A2 activity"/>
    <property type="evidence" value="ECO:0007669"/>
    <property type="project" value="InterPro"/>
</dbReference>
<sequence length="150" mass="16773">MAATATSNTTATQQPDDASDRLRPFTSDGCSAFPDGTPDQQQLWLSCCQLHDYAYWKGGAYAEREASDLALRRCVAATGQHYIAELMLNGVRIGGTPYLPTSFRWGYGWPFLRGYKPLSPKEIERAKALSQNIHWPSSPQDHHPEKMDQP</sequence>
<reference evidence="2" key="1">
    <citation type="submission" date="2020-03" db="EMBL/GenBank/DDBJ databases">
        <authorList>
            <person name="Guo F."/>
        </authorList>
    </citation>
    <scope>NUCLEOTIDE SEQUENCE</scope>
    <source>
        <strain evidence="2">JCM 30134</strain>
    </source>
</reference>
<name>A0A9E5T1J7_9GAMM</name>